<evidence type="ECO:0000256" key="3">
    <source>
        <dbReference type="ARBA" id="ARBA00004496"/>
    </source>
</evidence>
<dbReference type="SUPFAM" id="SSF56176">
    <property type="entry name" value="FAD-binding/transporter-associated domain-like"/>
    <property type="match status" value="1"/>
</dbReference>
<keyword evidence="11 20" id="KW-0274">FAD</keyword>
<evidence type="ECO:0000256" key="1">
    <source>
        <dbReference type="ARBA" id="ARBA00001974"/>
    </source>
</evidence>
<comment type="cofactor">
    <cofactor evidence="1 20">
        <name>FAD</name>
        <dbReference type="ChEBI" id="CHEBI:57692"/>
    </cofactor>
</comment>
<dbReference type="InterPro" id="IPR016169">
    <property type="entry name" value="FAD-bd_PCMH_sub2"/>
</dbReference>
<sequence>MFSLQDKHSFALPVYGSDVHLISEPEHLSDVQWTEDSVILGEGSNTIFTADFAGQLILNRLMGHQIEKEPTGYEVILAAGENWHYWVETLVRQGIAGLENLALIPGSVGATPVQNIGAYGVEVAKFIRSVRGVDLSSQQPFELLADECKFGYRDSIFKQPGYQSYFITDVTFFFPHDWKPCLDYPDLSGLPSDSSAEQIFEQVVEVRQRKLPDPKVLPNAGSFFKNPIVGRTTLRRLLQRHPDLRYFELDENLVKLAAAWLIDQTGLKSLRVGGAGVHQRQALVLVNAREASGQDVIDLALQVRKQVYQRFGVTLEPEVRLLNSQGSIVL</sequence>
<dbReference type="PANTHER" id="PTHR21071:SF4">
    <property type="entry name" value="UDP-N-ACETYLENOLPYRUVOYLGLUCOSAMINE REDUCTASE"/>
    <property type="match status" value="1"/>
</dbReference>
<keyword evidence="9 20" id="KW-0132">Cell division</keyword>
<comment type="caution">
    <text evidence="22">The sequence shown here is derived from an EMBL/GenBank/DDBJ whole genome shotgun (WGS) entry which is preliminary data.</text>
</comment>
<dbReference type="Gene3D" id="3.30.43.10">
    <property type="entry name" value="Uridine Diphospho-n-acetylenolpyruvylglucosamine Reductase, domain 2"/>
    <property type="match status" value="1"/>
</dbReference>
<dbReference type="Pfam" id="PF01565">
    <property type="entry name" value="FAD_binding_4"/>
    <property type="match status" value="1"/>
</dbReference>
<keyword evidence="12 20" id="KW-0521">NADP</keyword>
<evidence type="ECO:0000256" key="20">
    <source>
        <dbReference type="HAMAP-Rule" id="MF_00037"/>
    </source>
</evidence>
<keyword evidence="17 20" id="KW-0961">Cell wall biogenesis/degradation</keyword>
<keyword evidence="16 20" id="KW-0131">Cell cycle</keyword>
<evidence type="ECO:0000256" key="11">
    <source>
        <dbReference type="ARBA" id="ARBA00022827"/>
    </source>
</evidence>
<dbReference type="GO" id="GO:0071555">
    <property type="term" value="P:cell wall organization"/>
    <property type="evidence" value="ECO:0007669"/>
    <property type="project" value="UniProtKB-KW"/>
</dbReference>
<gene>
    <name evidence="20" type="primary">murB</name>
    <name evidence="22" type="ORF">CWE14_06585</name>
</gene>
<evidence type="ECO:0000256" key="19">
    <source>
        <dbReference type="ARBA" id="ARBA00048914"/>
    </source>
</evidence>
<comment type="catalytic activity">
    <reaction evidence="19 20">
        <text>UDP-N-acetyl-alpha-D-muramate + NADP(+) = UDP-N-acetyl-3-O-(1-carboxyvinyl)-alpha-D-glucosamine + NADPH + H(+)</text>
        <dbReference type="Rhea" id="RHEA:12248"/>
        <dbReference type="ChEBI" id="CHEBI:15378"/>
        <dbReference type="ChEBI" id="CHEBI:57783"/>
        <dbReference type="ChEBI" id="CHEBI:58349"/>
        <dbReference type="ChEBI" id="CHEBI:68483"/>
        <dbReference type="ChEBI" id="CHEBI:70757"/>
        <dbReference type="EC" id="1.3.1.98"/>
    </reaction>
</comment>
<evidence type="ECO:0000256" key="15">
    <source>
        <dbReference type="ARBA" id="ARBA00023002"/>
    </source>
</evidence>
<evidence type="ECO:0000256" key="12">
    <source>
        <dbReference type="ARBA" id="ARBA00022857"/>
    </source>
</evidence>
<feature type="domain" description="FAD-binding PCMH-type" evidence="21">
    <location>
        <begin position="7"/>
        <end position="213"/>
    </location>
</feature>
<reference evidence="22 23" key="1">
    <citation type="journal article" date="2011" name="Front. Microbiol.">
        <title>Genomic signatures of strain selection and enhancement in Bacillus atrophaeus var. globigii, a historical biowarfare simulant.</title>
        <authorList>
            <person name="Gibbons H.S."/>
            <person name="Broomall S.M."/>
            <person name="McNew L.A."/>
            <person name="Daligault H."/>
            <person name="Chapman C."/>
            <person name="Bruce D."/>
            <person name="Karavis M."/>
            <person name="Krepps M."/>
            <person name="McGregor P.A."/>
            <person name="Hong C."/>
            <person name="Park K.H."/>
            <person name="Akmal A."/>
            <person name="Feldman A."/>
            <person name="Lin J.S."/>
            <person name="Chang W.E."/>
            <person name="Higgs B.W."/>
            <person name="Demirev P."/>
            <person name="Lindquist J."/>
            <person name="Liem A."/>
            <person name="Fochler E."/>
            <person name="Read T.D."/>
            <person name="Tapia R."/>
            <person name="Johnson S."/>
            <person name="Bishop-Lilly K.A."/>
            <person name="Detter C."/>
            <person name="Han C."/>
            <person name="Sozhamannan S."/>
            <person name="Rosenzweig C.N."/>
            <person name="Skowronski E.W."/>
        </authorList>
    </citation>
    <scope>NUCLEOTIDE SEQUENCE [LARGE SCALE GENOMIC DNA]</scope>
    <source>
        <strain evidence="22 23">Y4G10-17</strain>
    </source>
</reference>
<dbReference type="SUPFAM" id="SSF56194">
    <property type="entry name" value="Uridine diphospho-N-Acetylenolpyruvylglucosamine reductase, MurB, C-terminal domain"/>
    <property type="match status" value="1"/>
</dbReference>
<dbReference type="InterPro" id="IPR011601">
    <property type="entry name" value="MurB_C"/>
</dbReference>
<dbReference type="EC" id="1.3.1.98" evidence="6 20"/>
<dbReference type="Gene3D" id="3.90.78.10">
    <property type="entry name" value="UDP-N-acetylenolpyruvoylglucosamine reductase, C-terminal domain"/>
    <property type="match status" value="1"/>
</dbReference>
<name>A0A432WGH5_9GAMM</name>
<dbReference type="UniPathway" id="UPA00219"/>
<evidence type="ECO:0000313" key="23">
    <source>
        <dbReference type="Proteomes" id="UP000287823"/>
    </source>
</evidence>
<evidence type="ECO:0000256" key="13">
    <source>
        <dbReference type="ARBA" id="ARBA00022960"/>
    </source>
</evidence>
<feature type="active site" evidence="20">
    <location>
        <position position="318"/>
    </location>
</feature>
<dbReference type="PANTHER" id="PTHR21071">
    <property type="entry name" value="UDP-N-ACETYLENOLPYRUVOYLGLUCOSAMINE REDUCTASE"/>
    <property type="match status" value="1"/>
</dbReference>
<dbReference type="RefSeq" id="WP_126798665.1">
    <property type="nucleotide sequence ID" value="NZ_PIPO01000003.1"/>
</dbReference>
<evidence type="ECO:0000256" key="7">
    <source>
        <dbReference type="ARBA" id="ARBA00015188"/>
    </source>
</evidence>
<evidence type="ECO:0000256" key="5">
    <source>
        <dbReference type="ARBA" id="ARBA00010485"/>
    </source>
</evidence>
<keyword evidence="13 20" id="KW-0133">Cell shape</keyword>
<dbReference type="EMBL" id="PIPO01000003">
    <property type="protein sequence ID" value="RUO32910.1"/>
    <property type="molecule type" value="Genomic_DNA"/>
</dbReference>
<keyword evidence="15 20" id="KW-0560">Oxidoreductase</keyword>
<evidence type="ECO:0000256" key="2">
    <source>
        <dbReference type="ARBA" id="ARBA00003921"/>
    </source>
</evidence>
<dbReference type="NCBIfam" id="TIGR00179">
    <property type="entry name" value="murB"/>
    <property type="match status" value="1"/>
</dbReference>
<dbReference type="Proteomes" id="UP000287823">
    <property type="component" value="Unassembled WGS sequence"/>
</dbReference>
<dbReference type="GO" id="GO:0008762">
    <property type="term" value="F:UDP-N-acetylmuramate dehydrogenase activity"/>
    <property type="evidence" value="ECO:0007669"/>
    <property type="project" value="UniProtKB-UniRule"/>
</dbReference>
<feature type="active site" description="Proton donor" evidence="20">
    <location>
        <position position="222"/>
    </location>
</feature>
<dbReference type="InterPro" id="IPR016166">
    <property type="entry name" value="FAD-bd_PCMH"/>
</dbReference>
<dbReference type="AlphaFoldDB" id="A0A432WGH5"/>
<dbReference type="GO" id="GO:0005829">
    <property type="term" value="C:cytosol"/>
    <property type="evidence" value="ECO:0007669"/>
    <property type="project" value="TreeGrafter"/>
</dbReference>
<comment type="subcellular location">
    <subcellularLocation>
        <location evidence="3 20">Cytoplasm</location>
    </subcellularLocation>
</comment>
<comment type="similarity">
    <text evidence="5 20">Belongs to the MurB family.</text>
</comment>
<dbReference type="GO" id="GO:0009252">
    <property type="term" value="P:peptidoglycan biosynthetic process"/>
    <property type="evidence" value="ECO:0007669"/>
    <property type="project" value="UniProtKB-UniRule"/>
</dbReference>
<evidence type="ECO:0000256" key="9">
    <source>
        <dbReference type="ARBA" id="ARBA00022618"/>
    </source>
</evidence>
<evidence type="ECO:0000313" key="22">
    <source>
        <dbReference type="EMBL" id="RUO32910.1"/>
    </source>
</evidence>
<dbReference type="InterPro" id="IPR036318">
    <property type="entry name" value="FAD-bd_PCMH-like_sf"/>
</dbReference>
<comment type="pathway">
    <text evidence="4 20">Cell wall biogenesis; peptidoglycan biosynthesis.</text>
</comment>
<evidence type="ECO:0000256" key="6">
    <source>
        <dbReference type="ARBA" id="ARBA00012518"/>
    </source>
</evidence>
<proteinExistence type="inferred from homology"/>
<dbReference type="InterPro" id="IPR006094">
    <property type="entry name" value="Oxid_FAD_bind_N"/>
</dbReference>
<dbReference type="Gene3D" id="3.30.465.10">
    <property type="match status" value="1"/>
</dbReference>
<evidence type="ECO:0000256" key="4">
    <source>
        <dbReference type="ARBA" id="ARBA00004752"/>
    </source>
</evidence>
<evidence type="ECO:0000256" key="14">
    <source>
        <dbReference type="ARBA" id="ARBA00022984"/>
    </source>
</evidence>
<comment type="function">
    <text evidence="2 20">Cell wall formation.</text>
</comment>
<dbReference type="InterPro" id="IPR016167">
    <property type="entry name" value="FAD-bd_PCMH_sub1"/>
</dbReference>
<evidence type="ECO:0000256" key="18">
    <source>
        <dbReference type="ARBA" id="ARBA00031026"/>
    </source>
</evidence>
<dbReference type="NCBIfam" id="NF000755">
    <property type="entry name" value="PRK00046.1"/>
    <property type="match status" value="1"/>
</dbReference>
<evidence type="ECO:0000256" key="8">
    <source>
        <dbReference type="ARBA" id="ARBA00022490"/>
    </source>
</evidence>
<dbReference type="InterPro" id="IPR003170">
    <property type="entry name" value="MurB"/>
</dbReference>
<keyword evidence="10 20" id="KW-0285">Flavoprotein</keyword>
<dbReference type="HAMAP" id="MF_00037">
    <property type="entry name" value="MurB"/>
    <property type="match status" value="1"/>
</dbReference>
<dbReference type="Pfam" id="PF02873">
    <property type="entry name" value="MurB_C"/>
    <property type="match status" value="1"/>
</dbReference>
<keyword evidence="8 20" id="KW-0963">Cytoplasm</keyword>
<dbReference type="GO" id="GO:0071949">
    <property type="term" value="F:FAD binding"/>
    <property type="evidence" value="ECO:0007669"/>
    <property type="project" value="InterPro"/>
</dbReference>
<keyword evidence="23" id="KW-1185">Reference proteome</keyword>
<evidence type="ECO:0000256" key="10">
    <source>
        <dbReference type="ARBA" id="ARBA00022630"/>
    </source>
</evidence>
<dbReference type="InterPro" id="IPR036635">
    <property type="entry name" value="MurB_C_sf"/>
</dbReference>
<evidence type="ECO:0000256" key="16">
    <source>
        <dbReference type="ARBA" id="ARBA00023306"/>
    </source>
</evidence>
<accession>A0A432WGH5</accession>
<dbReference type="GO" id="GO:0008360">
    <property type="term" value="P:regulation of cell shape"/>
    <property type="evidence" value="ECO:0007669"/>
    <property type="project" value="UniProtKB-KW"/>
</dbReference>
<organism evidence="22 23">
    <name type="scientific">Aliidiomarina soli</name>
    <dbReference type="NCBI Taxonomy" id="1928574"/>
    <lineage>
        <taxon>Bacteria</taxon>
        <taxon>Pseudomonadati</taxon>
        <taxon>Pseudomonadota</taxon>
        <taxon>Gammaproteobacteria</taxon>
        <taxon>Alteromonadales</taxon>
        <taxon>Idiomarinaceae</taxon>
        <taxon>Aliidiomarina</taxon>
    </lineage>
</organism>
<protein>
    <recommendedName>
        <fullName evidence="7 20">UDP-N-acetylenolpyruvoylglucosamine reductase</fullName>
        <ecNumber evidence="6 20">1.3.1.98</ecNumber>
    </recommendedName>
    <alternativeName>
        <fullName evidence="18 20">UDP-N-acetylmuramate dehydrogenase</fullName>
    </alternativeName>
</protein>
<evidence type="ECO:0000259" key="21">
    <source>
        <dbReference type="PROSITE" id="PS51387"/>
    </source>
</evidence>
<dbReference type="GO" id="GO:0051301">
    <property type="term" value="P:cell division"/>
    <property type="evidence" value="ECO:0007669"/>
    <property type="project" value="UniProtKB-KW"/>
</dbReference>
<feature type="active site" evidence="20">
    <location>
        <position position="153"/>
    </location>
</feature>
<keyword evidence="14 20" id="KW-0573">Peptidoglycan synthesis</keyword>
<evidence type="ECO:0000256" key="17">
    <source>
        <dbReference type="ARBA" id="ARBA00023316"/>
    </source>
</evidence>
<dbReference type="PROSITE" id="PS51387">
    <property type="entry name" value="FAD_PCMH"/>
    <property type="match status" value="1"/>
</dbReference>